<gene>
    <name evidence="1" type="ORF">SSFG_06778</name>
</gene>
<evidence type="ECO:0000313" key="1">
    <source>
        <dbReference type="EMBL" id="EFE71540.2"/>
    </source>
</evidence>
<name>D6A3Y6_STRV1</name>
<accession>D6A3Y6</accession>
<dbReference type="AlphaFoldDB" id="D6A3Y6"/>
<dbReference type="EMBL" id="DS999641">
    <property type="protein sequence ID" value="EFE71540.2"/>
    <property type="molecule type" value="Genomic_DNA"/>
</dbReference>
<sequence>MDGALSDVLTVWDTTGEEPLVFPLIRPTLERVPTG</sequence>
<organism evidence="1 2">
    <name type="scientific">Streptomyces viridosporus (strain ATCC 14672 / DSM 40746 / JCM 4963 / KCTC 9882 / NRRL B-12104 / FH 1290)</name>
    <name type="common">Streptomyces ghanaensis</name>
    <dbReference type="NCBI Taxonomy" id="566461"/>
    <lineage>
        <taxon>Bacteria</taxon>
        <taxon>Bacillati</taxon>
        <taxon>Actinomycetota</taxon>
        <taxon>Actinomycetes</taxon>
        <taxon>Kitasatosporales</taxon>
        <taxon>Streptomycetaceae</taxon>
        <taxon>Streptomyces</taxon>
    </lineage>
</organism>
<evidence type="ECO:0000313" key="2">
    <source>
        <dbReference type="Proteomes" id="UP000003824"/>
    </source>
</evidence>
<dbReference type="Proteomes" id="UP000003824">
    <property type="component" value="Unassembled WGS sequence"/>
</dbReference>
<protein>
    <submittedName>
        <fullName evidence="1">Predicted protein</fullName>
    </submittedName>
</protein>
<proteinExistence type="predicted"/>
<reference evidence="2" key="1">
    <citation type="submission" date="2008-12" db="EMBL/GenBank/DDBJ databases">
        <title>Annotation of Streptomyces ghanaensis ATCC 14672.</title>
        <authorList>
            <consortium name="The Broad Institute Genome Sequencing Platform"/>
            <consortium name="Broad Institute Microbial Sequencing Center"/>
            <person name="Fischbach M."/>
            <person name="Ward D."/>
            <person name="Young S."/>
            <person name="Kodira C.D."/>
            <person name="Zeng Q."/>
            <person name="Koehrsen M."/>
            <person name="Godfrey P."/>
            <person name="Alvarado L."/>
            <person name="Berlin A.M."/>
            <person name="Borenstein D."/>
            <person name="Chen Z."/>
            <person name="Engels R."/>
            <person name="Freedman E."/>
            <person name="Gellesch M."/>
            <person name="Goldberg J."/>
            <person name="Griggs A."/>
            <person name="Gujja S."/>
            <person name="Heiman D.I."/>
            <person name="Hepburn T.A."/>
            <person name="Howarth C."/>
            <person name="Jen D."/>
            <person name="Larson L."/>
            <person name="Lewis B."/>
            <person name="Mehta T."/>
            <person name="Park D."/>
            <person name="Pearson M."/>
            <person name="Roberts A."/>
            <person name="Saif S."/>
            <person name="Shea T.D."/>
            <person name="Shenoy N."/>
            <person name="Sisk P."/>
            <person name="Stolte C."/>
            <person name="Sykes S.N."/>
            <person name="Walk T."/>
            <person name="White J."/>
            <person name="Yandava C."/>
            <person name="Straight P."/>
            <person name="Clardy J."/>
            <person name="Hung D."/>
            <person name="Kolter R."/>
            <person name="Mekalanos J."/>
            <person name="Walker S."/>
            <person name="Walsh C.T."/>
            <person name="Wieland B.L.C."/>
            <person name="Ilzarbe M."/>
            <person name="Galagan J."/>
            <person name="Nusbaum C."/>
            <person name="Birren B."/>
        </authorList>
    </citation>
    <scope>NUCLEOTIDE SEQUENCE [LARGE SCALE GENOMIC DNA]</scope>
    <source>
        <strain evidence="2">ATCC 14672 / DSM 40746 / JCM 4963 / KCTC 9882 / NRRL B-12104 / FH 1290</strain>
    </source>
</reference>